<evidence type="ECO:0000256" key="4">
    <source>
        <dbReference type="ARBA" id="ARBA00022452"/>
    </source>
</evidence>
<reference evidence="10" key="1">
    <citation type="journal article" date="2019" name="Int. J. Syst. Evol. Microbiol.">
        <title>The Global Catalogue of Microorganisms (GCM) 10K type strain sequencing project: providing services to taxonomists for standard genome sequencing and annotation.</title>
        <authorList>
            <consortium name="The Broad Institute Genomics Platform"/>
            <consortium name="The Broad Institute Genome Sequencing Center for Infectious Disease"/>
            <person name="Wu L."/>
            <person name="Ma J."/>
        </authorList>
    </citation>
    <scope>NUCLEOTIDE SEQUENCE [LARGE SCALE GENOMIC DNA]</scope>
    <source>
        <strain evidence="10">CGMCC 4.1782</strain>
    </source>
</reference>
<dbReference type="EMBL" id="JBHUIM010000001">
    <property type="protein sequence ID" value="MFD2246287.1"/>
    <property type="molecule type" value="Genomic_DNA"/>
</dbReference>
<keyword evidence="7" id="KW-0998">Cell outer membrane</keyword>
<name>A0ABW5CVC6_9BACT</name>
<evidence type="ECO:0000256" key="5">
    <source>
        <dbReference type="ARBA" id="ARBA00022692"/>
    </source>
</evidence>
<organism evidence="9 10">
    <name type="scientific">Pontibacter ruber</name>
    <dbReference type="NCBI Taxonomy" id="1343895"/>
    <lineage>
        <taxon>Bacteria</taxon>
        <taxon>Pseudomonadati</taxon>
        <taxon>Bacteroidota</taxon>
        <taxon>Cytophagia</taxon>
        <taxon>Cytophagales</taxon>
        <taxon>Hymenobacteraceae</taxon>
        <taxon>Pontibacter</taxon>
    </lineage>
</organism>
<keyword evidence="8" id="KW-0732">Signal</keyword>
<evidence type="ECO:0000313" key="9">
    <source>
        <dbReference type="EMBL" id="MFD2246287.1"/>
    </source>
</evidence>
<keyword evidence="5" id="KW-0812">Transmembrane</keyword>
<comment type="caution">
    <text evidence="9">The sequence shown here is derived from an EMBL/GenBank/DDBJ whole genome shotgun (WGS) entry which is preliminary data.</text>
</comment>
<evidence type="ECO:0000256" key="3">
    <source>
        <dbReference type="ARBA" id="ARBA00022448"/>
    </source>
</evidence>
<feature type="chain" id="PRO_5046204746" evidence="8">
    <location>
        <begin position="21"/>
        <end position="473"/>
    </location>
</feature>
<evidence type="ECO:0000256" key="2">
    <source>
        <dbReference type="ARBA" id="ARBA00007613"/>
    </source>
</evidence>
<feature type="signal peptide" evidence="8">
    <location>
        <begin position="1"/>
        <end position="20"/>
    </location>
</feature>
<protein>
    <submittedName>
        <fullName evidence="9">TolC family protein</fullName>
    </submittedName>
</protein>
<keyword evidence="3" id="KW-0813">Transport</keyword>
<evidence type="ECO:0000256" key="8">
    <source>
        <dbReference type="SAM" id="SignalP"/>
    </source>
</evidence>
<gene>
    <name evidence="9" type="ORF">ACFSKP_08475</name>
</gene>
<keyword evidence="6" id="KW-0472">Membrane</keyword>
<dbReference type="Proteomes" id="UP001597374">
    <property type="component" value="Unassembled WGS sequence"/>
</dbReference>
<dbReference type="Gene3D" id="1.20.1600.10">
    <property type="entry name" value="Outer membrane efflux proteins (OEP)"/>
    <property type="match status" value="1"/>
</dbReference>
<keyword evidence="10" id="KW-1185">Reference proteome</keyword>
<dbReference type="PANTHER" id="PTHR30026">
    <property type="entry name" value="OUTER MEMBRANE PROTEIN TOLC"/>
    <property type="match status" value="1"/>
</dbReference>
<proteinExistence type="inferred from homology"/>
<dbReference type="InterPro" id="IPR051906">
    <property type="entry name" value="TolC-like"/>
</dbReference>
<sequence length="473" mass="54664">MIVLLVWLFSAAGMATTAYARQSDTLQVLTMHELYRRVLANHPVTAQAALFSEQADQELRMARGRLDPVLSTKYSEKEYGGKEYYSYWDNSLRLPLWFGPELKLGYERNQGQYINPEYTTPADGLSYAGISIPLGQGLLTDERRATIRQAQLLPRMAEADRLKLVNKLLLEVAKDYWDWLYYYNEVQLYREALELANIRAKAVNERARQGDLAAIDTVEARTEALNRQVLLSQALQEYNNSKLRVERHLWGEDNQPLMLPTTAAPSTNGTEIAPLSQEQLQELLAQAKLNHPELIKLDLKGQQLEVERRFAADKLKPKLNLEYNLLQEDFYLNREALQTPYMRENYKLGVSFSQPIFLRQERGKLQLTKLKQQENSLQVTQTTREIENALQTAFNEWVALEEQIAMQEQMVANARTLQQGEQIKFQSGESSLFLINSREQKLLESELKLFNLRTKYAKTKALLYWSAGNMQER</sequence>
<dbReference type="Pfam" id="PF02321">
    <property type="entry name" value="OEP"/>
    <property type="match status" value="1"/>
</dbReference>
<comment type="similarity">
    <text evidence="2">Belongs to the outer membrane factor (OMF) (TC 1.B.17) family.</text>
</comment>
<accession>A0ABW5CVC6</accession>
<evidence type="ECO:0000256" key="1">
    <source>
        <dbReference type="ARBA" id="ARBA00004442"/>
    </source>
</evidence>
<dbReference type="RefSeq" id="WP_250427983.1">
    <property type="nucleotide sequence ID" value="NZ_JALPRR010000001.1"/>
</dbReference>
<evidence type="ECO:0000313" key="10">
    <source>
        <dbReference type="Proteomes" id="UP001597374"/>
    </source>
</evidence>
<dbReference type="SUPFAM" id="SSF56954">
    <property type="entry name" value="Outer membrane efflux proteins (OEP)"/>
    <property type="match status" value="1"/>
</dbReference>
<dbReference type="PANTHER" id="PTHR30026:SF20">
    <property type="entry name" value="OUTER MEMBRANE PROTEIN TOLC"/>
    <property type="match status" value="1"/>
</dbReference>
<evidence type="ECO:0000256" key="6">
    <source>
        <dbReference type="ARBA" id="ARBA00023136"/>
    </source>
</evidence>
<keyword evidence="4" id="KW-1134">Transmembrane beta strand</keyword>
<evidence type="ECO:0000256" key="7">
    <source>
        <dbReference type="ARBA" id="ARBA00023237"/>
    </source>
</evidence>
<dbReference type="InterPro" id="IPR003423">
    <property type="entry name" value="OMP_efflux"/>
</dbReference>
<comment type="subcellular location">
    <subcellularLocation>
        <location evidence="1">Cell outer membrane</location>
    </subcellularLocation>
</comment>